<feature type="chain" id="PRO_5047302285" evidence="1">
    <location>
        <begin position="29"/>
        <end position="189"/>
    </location>
</feature>
<feature type="signal peptide" evidence="1">
    <location>
        <begin position="1"/>
        <end position="28"/>
    </location>
</feature>
<keyword evidence="1" id="KW-0732">Signal</keyword>
<reference evidence="2 3" key="1">
    <citation type="submission" date="2024-09" db="EMBL/GenBank/DDBJ databases">
        <authorList>
            <person name="Sun Q."/>
            <person name="Mori K."/>
        </authorList>
    </citation>
    <scope>NUCLEOTIDE SEQUENCE [LARGE SCALE GENOMIC DNA]</scope>
    <source>
        <strain evidence="2 3">TBRC 0563</strain>
    </source>
</reference>
<organism evidence="2 3">
    <name type="scientific">Actinoallomurus acaciae</name>
    <dbReference type="NCBI Taxonomy" id="502577"/>
    <lineage>
        <taxon>Bacteria</taxon>
        <taxon>Bacillati</taxon>
        <taxon>Actinomycetota</taxon>
        <taxon>Actinomycetes</taxon>
        <taxon>Streptosporangiales</taxon>
        <taxon>Thermomonosporaceae</taxon>
        <taxon>Actinoallomurus</taxon>
    </lineage>
</organism>
<accession>A0ABV5YX38</accession>
<sequence>MRGAYCTAVAVGGLTLAAFAGAIPVAQARPVPTHPAYRTTVPGESVEADRVDQPVAPGIVRTTFDTFGRTGWTRVHVLNADLRDRAVGVDLVTGKVSEARPLSQAADAQRAVAAVNGDYFDITETNAAEGPEIQGGAARKGTALPSTVAAVGDDGIARLADLAIQSAVTRAGAERPLGALNSELVARRP</sequence>
<dbReference type="Proteomes" id="UP001589627">
    <property type="component" value="Unassembled WGS sequence"/>
</dbReference>
<comment type="caution">
    <text evidence="2">The sequence shown here is derived from an EMBL/GenBank/DDBJ whole genome shotgun (WGS) entry which is preliminary data.</text>
</comment>
<dbReference type="EMBL" id="JBHLZP010000765">
    <property type="protein sequence ID" value="MFB9839637.1"/>
    <property type="molecule type" value="Genomic_DNA"/>
</dbReference>
<proteinExistence type="predicted"/>
<protein>
    <submittedName>
        <fullName evidence="2">Uncharacterized protein</fullName>
    </submittedName>
</protein>
<evidence type="ECO:0000256" key="1">
    <source>
        <dbReference type="SAM" id="SignalP"/>
    </source>
</evidence>
<feature type="non-terminal residue" evidence="2">
    <location>
        <position position="189"/>
    </location>
</feature>
<keyword evidence="3" id="KW-1185">Reference proteome</keyword>
<evidence type="ECO:0000313" key="2">
    <source>
        <dbReference type="EMBL" id="MFB9839637.1"/>
    </source>
</evidence>
<name>A0ABV5YX38_9ACTN</name>
<gene>
    <name evidence="2" type="ORF">ACFFNX_46590</name>
</gene>
<evidence type="ECO:0000313" key="3">
    <source>
        <dbReference type="Proteomes" id="UP001589627"/>
    </source>
</evidence>